<sequence length="26" mass="2819">MLMTTINSINSITITITIAINNNNVV</sequence>
<dbReference type="AlphaFoldDB" id="A0A132A8G2"/>
<dbReference type="Proteomes" id="UP000616769">
    <property type="component" value="Unassembled WGS sequence"/>
</dbReference>
<gene>
    <name evidence="1" type="ORF">QR98_0051780</name>
</gene>
<organism evidence="1 2">
    <name type="scientific">Sarcoptes scabiei</name>
    <name type="common">Itch mite</name>
    <name type="synonym">Acarus scabiei</name>
    <dbReference type="NCBI Taxonomy" id="52283"/>
    <lineage>
        <taxon>Eukaryota</taxon>
        <taxon>Metazoa</taxon>
        <taxon>Ecdysozoa</taxon>
        <taxon>Arthropoda</taxon>
        <taxon>Chelicerata</taxon>
        <taxon>Arachnida</taxon>
        <taxon>Acari</taxon>
        <taxon>Acariformes</taxon>
        <taxon>Sarcoptiformes</taxon>
        <taxon>Astigmata</taxon>
        <taxon>Psoroptidia</taxon>
        <taxon>Sarcoptoidea</taxon>
        <taxon>Sarcoptidae</taxon>
        <taxon>Sarcoptinae</taxon>
        <taxon>Sarcoptes</taxon>
    </lineage>
</organism>
<evidence type="ECO:0000313" key="1">
    <source>
        <dbReference type="EMBL" id="KPM06700.1"/>
    </source>
</evidence>
<proteinExistence type="predicted"/>
<accession>A0A132A8G2</accession>
<comment type="caution">
    <text evidence="1">The sequence shown here is derived from an EMBL/GenBank/DDBJ whole genome shotgun (WGS) entry which is preliminary data.</text>
</comment>
<reference evidence="1 2" key="1">
    <citation type="journal article" date="2015" name="Parasit. Vectors">
        <title>Draft genome of the scabies mite.</title>
        <authorList>
            <person name="Rider S.D.Jr."/>
            <person name="Morgan M.S."/>
            <person name="Arlian L.G."/>
        </authorList>
    </citation>
    <scope>NUCLEOTIDE SEQUENCE [LARGE SCALE GENOMIC DNA]</scope>
    <source>
        <strain evidence="1">Arlian Lab</strain>
    </source>
</reference>
<protein>
    <submittedName>
        <fullName evidence="1">Uncharacterized protein</fullName>
    </submittedName>
</protein>
<evidence type="ECO:0000313" key="2">
    <source>
        <dbReference type="Proteomes" id="UP000616769"/>
    </source>
</evidence>
<dbReference type="VEuPathDB" id="VectorBase:SSCA005980"/>
<name>A0A132A8G2_SARSC</name>
<dbReference type="EMBL" id="JXLN01011049">
    <property type="protein sequence ID" value="KPM06700.1"/>
    <property type="molecule type" value="Genomic_DNA"/>
</dbReference>